<name>A0A8T1VPE9_9STRA</name>
<keyword evidence="2" id="KW-1185">Reference proteome</keyword>
<dbReference type="AlphaFoldDB" id="A0A8T1VPE9"/>
<organism evidence="1 2">
    <name type="scientific">Phytophthora pseudosyringae</name>
    <dbReference type="NCBI Taxonomy" id="221518"/>
    <lineage>
        <taxon>Eukaryota</taxon>
        <taxon>Sar</taxon>
        <taxon>Stramenopiles</taxon>
        <taxon>Oomycota</taxon>
        <taxon>Peronosporomycetes</taxon>
        <taxon>Peronosporales</taxon>
        <taxon>Peronosporaceae</taxon>
        <taxon>Phytophthora</taxon>
    </lineage>
</organism>
<gene>
    <name evidence="1" type="ORF">PHYPSEUDO_004314</name>
</gene>
<accession>A0A8T1VPE9</accession>
<dbReference type="EMBL" id="JAGDFM010000196">
    <property type="protein sequence ID" value="KAG7382806.1"/>
    <property type="molecule type" value="Genomic_DNA"/>
</dbReference>
<dbReference type="OrthoDB" id="106925at2759"/>
<comment type="caution">
    <text evidence="1">The sequence shown here is derived from an EMBL/GenBank/DDBJ whole genome shotgun (WGS) entry which is preliminary data.</text>
</comment>
<protein>
    <submittedName>
        <fullName evidence="1">Uncharacterized protein</fullName>
    </submittedName>
</protein>
<proteinExistence type="predicted"/>
<reference evidence="1" key="1">
    <citation type="submission" date="2021-02" db="EMBL/GenBank/DDBJ databases">
        <authorList>
            <person name="Palmer J.M."/>
        </authorList>
    </citation>
    <scope>NUCLEOTIDE SEQUENCE</scope>
    <source>
        <strain evidence="1">SCRP734</strain>
    </source>
</reference>
<evidence type="ECO:0000313" key="2">
    <source>
        <dbReference type="Proteomes" id="UP000694044"/>
    </source>
</evidence>
<dbReference type="Proteomes" id="UP000694044">
    <property type="component" value="Unassembled WGS sequence"/>
</dbReference>
<evidence type="ECO:0000313" key="1">
    <source>
        <dbReference type="EMBL" id="KAG7382806.1"/>
    </source>
</evidence>
<sequence length="99" mass="11178">MSPTEIAALVEKKLSKAMQLKLVSYDETKKNYEKDPVAYILTPTADERCVSEEAEATVAKKLPRLEPDALRDVQLRKALLTRELFLGNVQLTTLARWSS</sequence>